<dbReference type="PANTHER" id="PTHR46033:SF67">
    <property type="entry name" value="AMINOTRANSFERASE-LIKE, PLANT MOBILE DOMAIN FAMILY PROTEIN"/>
    <property type="match status" value="1"/>
</dbReference>
<reference evidence="3" key="1">
    <citation type="submission" date="2025-08" db="UniProtKB">
        <authorList>
            <consortium name="RefSeq"/>
        </authorList>
    </citation>
    <scope>IDENTIFICATION</scope>
</reference>
<evidence type="ECO:0000313" key="2">
    <source>
        <dbReference type="Proteomes" id="UP000515124"/>
    </source>
</evidence>
<organism evidence="2 3">
    <name type="scientific">Prunus avium</name>
    <name type="common">Cherry</name>
    <name type="synonym">Cerasus avium</name>
    <dbReference type="NCBI Taxonomy" id="42229"/>
    <lineage>
        <taxon>Eukaryota</taxon>
        <taxon>Viridiplantae</taxon>
        <taxon>Streptophyta</taxon>
        <taxon>Embryophyta</taxon>
        <taxon>Tracheophyta</taxon>
        <taxon>Spermatophyta</taxon>
        <taxon>Magnoliopsida</taxon>
        <taxon>eudicotyledons</taxon>
        <taxon>Gunneridae</taxon>
        <taxon>Pentapetalae</taxon>
        <taxon>rosids</taxon>
        <taxon>fabids</taxon>
        <taxon>Rosales</taxon>
        <taxon>Rosaceae</taxon>
        <taxon>Amygdaloideae</taxon>
        <taxon>Amygdaleae</taxon>
        <taxon>Prunus</taxon>
    </lineage>
</organism>
<dbReference type="InterPro" id="IPR044824">
    <property type="entry name" value="MAIN-like"/>
</dbReference>
<dbReference type="KEGG" id="pavi:110749533"/>
<dbReference type="PANTHER" id="PTHR46033">
    <property type="entry name" value="PROTEIN MAIN-LIKE 2"/>
    <property type="match status" value="1"/>
</dbReference>
<evidence type="ECO:0000313" key="3">
    <source>
        <dbReference type="RefSeq" id="XP_021805336.1"/>
    </source>
</evidence>
<dbReference type="Pfam" id="PF10536">
    <property type="entry name" value="PMD"/>
    <property type="match status" value="1"/>
</dbReference>
<dbReference type="Proteomes" id="UP000515124">
    <property type="component" value="Unplaced"/>
</dbReference>
<feature type="domain" description="Aminotransferase-like plant mobile" evidence="1">
    <location>
        <begin position="121"/>
        <end position="438"/>
    </location>
</feature>
<sequence length="464" mass="52030">MASSTSTSVEARSQAFHTEFEAICRDIQGSILPNIIAHWTDDDGAPTDSCLLGPSIDGGMPERLVAHLKNNLVDHSAFDGGDFQDWNVVRPQQQWPTVTSDWEKWLPRMEHFFGKQWKDQGIYHLIKLFDQPLVMDWSLLAAALCFWSSATNTMNFRFGMMTPTVLDMAALFGLSPLGVEVNAALVAPEVEESFKAMWPALTRVAGNKAKNMLNYSSFYSNFSIKDSAEDNIIAPLGEVEHAAFLLYWLCKFVFCTQANKVTLEFAHAADYLAQGGRLGLGPFLLGHIYRTLHDIVTDGMKPKHGGPLWAFQFWLQAYFPELRATANINDAEPLTNAFARAPRRHNTSALCYKFFYGLTERTGTQFRVCLTRPFPRFLTHDLSVIPDVETENDLKEIWGSFLVTRDLHCGMSKAGAEVYLPNFVARQFGLIQTAPLPPLSTNRLSSWRADVSQQQGVAGITFQL</sequence>
<dbReference type="GeneID" id="110749533"/>
<proteinExistence type="predicted"/>
<accession>A0A6P5RW49</accession>
<dbReference type="InterPro" id="IPR019557">
    <property type="entry name" value="AminoTfrase-like_pln_mobile"/>
</dbReference>
<dbReference type="GO" id="GO:0010073">
    <property type="term" value="P:meristem maintenance"/>
    <property type="evidence" value="ECO:0007669"/>
    <property type="project" value="InterPro"/>
</dbReference>
<name>A0A6P5RW49_PRUAV</name>
<dbReference type="RefSeq" id="XP_021805336.1">
    <property type="nucleotide sequence ID" value="XM_021949644.1"/>
</dbReference>
<gene>
    <name evidence="3" type="primary">LOC110749533</name>
</gene>
<keyword evidence="2" id="KW-1185">Reference proteome</keyword>
<protein>
    <submittedName>
        <fullName evidence="3">Uncharacterized protein LOC110749533</fullName>
    </submittedName>
</protein>
<evidence type="ECO:0000259" key="1">
    <source>
        <dbReference type="Pfam" id="PF10536"/>
    </source>
</evidence>
<dbReference type="AlphaFoldDB" id="A0A6P5RW49"/>